<name>A0A6A6JDK5_WESOR</name>
<dbReference type="GO" id="GO:0007094">
    <property type="term" value="P:mitotic spindle assembly checkpoint signaling"/>
    <property type="evidence" value="ECO:0007669"/>
    <property type="project" value="TreeGrafter"/>
</dbReference>
<dbReference type="GO" id="GO:0000776">
    <property type="term" value="C:kinetochore"/>
    <property type="evidence" value="ECO:0007669"/>
    <property type="project" value="TreeGrafter"/>
</dbReference>
<dbReference type="RefSeq" id="XP_033651255.1">
    <property type="nucleotide sequence ID" value="XM_033796519.1"/>
</dbReference>
<feature type="compositionally biased region" description="Polar residues" evidence="2">
    <location>
        <begin position="157"/>
        <end position="168"/>
    </location>
</feature>
<feature type="compositionally biased region" description="Basic residues" evidence="2">
    <location>
        <begin position="397"/>
        <end position="407"/>
    </location>
</feature>
<organism evidence="4 5">
    <name type="scientific">Westerdykella ornata</name>
    <dbReference type="NCBI Taxonomy" id="318751"/>
    <lineage>
        <taxon>Eukaryota</taxon>
        <taxon>Fungi</taxon>
        <taxon>Dikarya</taxon>
        <taxon>Ascomycota</taxon>
        <taxon>Pezizomycotina</taxon>
        <taxon>Dothideomycetes</taxon>
        <taxon>Pleosporomycetidae</taxon>
        <taxon>Pleosporales</taxon>
        <taxon>Sporormiaceae</taxon>
        <taxon>Westerdykella</taxon>
    </lineage>
</organism>
<feature type="region of interest" description="Disordered" evidence="2">
    <location>
        <begin position="362"/>
        <end position="416"/>
    </location>
</feature>
<dbReference type="EMBL" id="ML986508">
    <property type="protein sequence ID" value="KAF2273716.1"/>
    <property type="molecule type" value="Genomic_DNA"/>
</dbReference>
<feature type="compositionally biased region" description="Basic residues" evidence="2">
    <location>
        <begin position="374"/>
        <end position="383"/>
    </location>
</feature>
<evidence type="ECO:0000313" key="4">
    <source>
        <dbReference type="EMBL" id="KAF2273716.1"/>
    </source>
</evidence>
<dbReference type="GO" id="GO:0034501">
    <property type="term" value="P:protein localization to kinetochore"/>
    <property type="evidence" value="ECO:0007669"/>
    <property type="project" value="TreeGrafter"/>
</dbReference>
<feature type="compositionally biased region" description="Polar residues" evidence="2">
    <location>
        <begin position="658"/>
        <end position="668"/>
    </location>
</feature>
<sequence length="1252" mass="138472">MASDAGKENIADGLVAYPALGKAPSLSPRKSSRRMRSKSIGPGGLAAVEEPLLKETNGNRRKSAFIPAVKSILASNDEDEKKRRRKSLARRRVSFAPEATLHTWDVVEYLRDATTSSASSEASRRASNISEASTHASNTLRFQEDEEASTPPRKSESNALRPTSTPANQRDVHQKKNRRSSGIPPMNFNNPDDIYSSSPLSGNGSSPYRGEGSCGQDEEEDEGTLKLDSSRESNGSAESNARLNAALREAAGRAGTQNLNLDGKDKGASDDEDMSMELAEDDVTAAFKPWAKNSTVDSSNDQEAPDPFAAATPGPEDEGNEEDEEDDMSMDITRAIGRIVQQAESPSSDLEDMSMELTMPLGCIKSMKAQEHGQRRKSLKRRASLFEQSQGSPAKRPASRRTSLRQRRLSDEKSLAGDDATMDFTVAIGSIKTGPIQKGEQLQARRNSVDTTFADETMDFTVAIGSIKGTHETKSGMGVNDASDDEDMSMEFTNVIGGIKNFDKAAASKLGSTHDQKLTPPGSNSTPSSASRGLQSPVASNRSQQLTPKKSPAHRHDGLTTPPKIPPPSEQIEKFEPSPFVRKGRSSALPQESVSTPTKGPQRTSPAKLLDDPIAAPILERRRSSLSSVQFSPLAPVREEPLVKSTAVLSNNIKLLSTPRKQSLSSPTKRMITPKKSLTPQKSATPQGQVRSAKEATPRRSLSPRKKVAFGYESPATENVEADADAETQEDVERISLQEFLEMTKIRFMDLSTTKRRHTAAPSAFHDKEIEEKEESLDRYVVAAACTLPEYELYQHACHEMKKYISDGRHFVRTMEANVMEENPLLFREYLTAPPNERAVMDNQFKNLKTNARLEARGEWYSWRSTLLRDLKAGLLGTMEGFMRDESVLAEQEKLLDSVVPSLVEKHGKLETRCKMLQQRHDELNSCDREELEQVRERLVAIDTEVAEKRQLLAELQQEFADKEARIEAAKERKIECMAEIRAAERVREECRGWTTTEVRELKGITLILLFHHAYLTQMTERVTALERVHGWSITAATSSSITMTHLNDLELYFHPSAFNTGNPNAPNASISLGYVGDSATPHPRPLTTGKRFFLQLIRAHLHCIPQAQTRISDLLALVKNSWATALAVAEGVRWLSHDFFTEETILSDERMAVTANMLLPTLQTKVRCSFEISVVLGVGERGRGVETRVVPSAELVYGEKYKVDRMREFLEEKCADRVLLGAGAEGVRCWAEAVLDLKSRLRATGRKGERA</sequence>
<dbReference type="AlphaFoldDB" id="A0A6A6JDK5"/>
<feature type="coiled-coil region" evidence="1">
    <location>
        <begin position="932"/>
        <end position="987"/>
    </location>
</feature>
<proteinExistence type="predicted"/>
<feature type="compositionally biased region" description="Low complexity" evidence="2">
    <location>
        <begin position="240"/>
        <end position="255"/>
    </location>
</feature>
<dbReference type="Proteomes" id="UP000800097">
    <property type="component" value="Unassembled WGS sequence"/>
</dbReference>
<gene>
    <name evidence="4" type="ORF">EI97DRAFT_403869</name>
</gene>
<feature type="compositionally biased region" description="Polar residues" evidence="2">
    <location>
        <begin position="292"/>
        <end position="302"/>
    </location>
</feature>
<feature type="region of interest" description="Disordered" evidence="2">
    <location>
        <begin position="20"/>
        <end position="45"/>
    </location>
</feature>
<feature type="compositionally biased region" description="Low complexity" evidence="2">
    <location>
        <begin position="115"/>
        <end position="133"/>
    </location>
</feature>
<accession>A0A6A6JDK5</accession>
<evidence type="ECO:0000313" key="5">
    <source>
        <dbReference type="Proteomes" id="UP000800097"/>
    </source>
</evidence>
<feature type="compositionally biased region" description="Polar residues" evidence="2">
    <location>
        <begin position="521"/>
        <end position="548"/>
    </location>
</feature>
<dbReference type="OrthoDB" id="5592879at2759"/>
<feature type="region of interest" description="Disordered" evidence="2">
    <location>
        <begin position="115"/>
        <end position="330"/>
    </location>
</feature>
<dbReference type="Pfam" id="PF15402">
    <property type="entry name" value="MELT_2"/>
    <property type="match status" value="6"/>
</dbReference>
<dbReference type="PANTHER" id="PTHR28260">
    <property type="entry name" value="SPINDLE POLE BODY COMPONENT SPC105"/>
    <property type="match status" value="1"/>
</dbReference>
<feature type="domain" description="Spc7 kinetochore protein" evidence="3">
    <location>
        <begin position="724"/>
        <end position="1055"/>
    </location>
</feature>
<dbReference type="Pfam" id="PF18210">
    <property type="entry name" value="Knl1_RWD_C"/>
    <property type="match status" value="1"/>
</dbReference>
<dbReference type="PANTHER" id="PTHR28260:SF1">
    <property type="entry name" value="SPINDLE POLE BODY COMPONENT SPC105"/>
    <property type="match status" value="1"/>
</dbReference>
<feature type="compositionally biased region" description="Acidic residues" evidence="2">
    <location>
        <begin position="720"/>
        <end position="729"/>
    </location>
</feature>
<feature type="compositionally biased region" description="Polar residues" evidence="2">
    <location>
        <begin position="676"/>
        <end position="690"/>
    </location>
</feature>
<feature type="compositionally biased region" description="Acidic residues" evidence="2">
    <location>
        <begin position="270"/>
        <end position="283"/>
    </location>
</feature>
<feature type="compositionally biased region" description="Low complexity" evidence="2">
    <location>
        <begin position="196"/>
        <end position="207"/>
    </location>
</feature>
<dbReference type="InterPro" id="IPR033338">
    <property type="entry name" value="Spc105/Spc7"/>
</dbReference>
<feature type="region of interest" description="Disordered" evidence="2">
    <location>
        <begin position="508"/>
        <end position="616"/>
    </location>
</feature>
<feature type="region of interest" description="Disordered" evidence="2">
    <location>
        <begin position="658"/>
        <end position="729"/>
    </location>
</feature>
<dbReference type="InterPro" id="IPR040850">
    <property type="entry name" value="Knl1_RWD_C"/>
</dbReference>
<keyword evidence="5" id="KW-1185">Reference proteome</keyword>
<feature type="compositionally biased region" description="Acidic residues" evidence="2">
    <location>
        <begin position="315"/>
        <end position="329"/>
    </location>
</feature>
<dbReference type="SMART" id="SM00787">
    <property type="entry name" value="Spc7"/>
    <property type="match status" value="1"/>
</dbReference>
<feature type="compositionally biased region" description="Polar residues" evidence="2">
    <location>
        <begin position="588"/>
        <end position="605"/>
    </location>
</feature>
<dbReference type="InterPro" id="IPR013253">
    <property type="entry name" value="Spc7_domain"/>
</dbReference>
<evidence type="ECO:0000259" key="3">
    <source>
        <dbReference type="SMART" id="SM00787"/>
    </source>
</evidence>
<dbReference type="GeneID" id="54549694"/>
<dbReference type="GO" id="GO:1990758">
    <property type="term" value="P:mitotic sister chromatid biorientation"/>
    <property type="evidence" value="ECO:0007669"/>
    <property type="project" value="TreeGrafter"/>
</dbReference>
<dbReference type="SMART" id="SM01315">
    <property type="entry name" value="Spc7_N"/>
    <property type="match status" value="1"/>
</dbReference>
<keyword evidence="1" id="KW-0175">Coiled coil</keyword>
<dbReference type="Pfam" id="PF08317">
    <property type="entry name" value="Spc7"/>
    <property type="match status" value="1"/>
</dbReference>
<evidence type="ECO:0000256" key="1">
    <source>
        <dbReference type="SAM" id="Coils"/>
    </source>
</evidence>
<protein>
    <submittedName>
        <fullName evidence="4">Spc7-domain-containing protein</fullName>
    </submittedName>
</protein>
<evidence type="ECO:0000256" key="2">
    <source>
        <dbReference type="SAM" id="MobiDB-lite"/>
    </source>
</evidence>
<reference evidence="4" key="1">
    <citation type="journal article" date="2020" name="Stud. Mycol.">
        <title>101 Dothideomycetes genomes: a test case for predicting lifestyles and emergence of pathogens.</title>
        <authorList>
            <person name="Haridas S."/>
            <person name="Albert R."/>
            <person name="Binder M."/>
            <person name="Bloem J."/>
            <person name="Labutti K."/>
            <person name="Salamov A."/>
            <person name="Andreopoulos B."/>
            <person name="Baker S."/>
            <person name="Barry K."/>
            <person name="Bills G."/>
            <person name="Bluhm B."/>
            <person name="Cannon C."/>
            <person name="Castanera R."/>
            <person name="Culley D."/>
            <person name="Daum C."/>
            <person name="Ezra D."/>
            <person name="Gonzalez J."/>
            <person name="Henrissat B."/>
            <person name="Kuo A."/>
            <person name="Liang C."/>
            <person name="Lipzen A."/>
            <person name="Lutzoni F."/>
            <person name="Magnuson J."/>
            <person name="Mondo S."/>
            <person name="Nolan M."/>
            <person name="Ohm R."/>
            <person name="Pangilinan J."/>
            <person name="Park H.-J."/>
            <person name="Ramirez L."/>
            <person name="Alfaro M."/>
            <person name="Sun H."/>
            <person name="Tritt A."/>
            <person name="Yoshinaga Y."/>
            <person name="Zwiers L.-H."/>
            <person name="Turgeon B."/>
            <person name="Goodwin S."/>
            <person name="Spatafora J."/>
            <person name="Crous P."/>
            <person name="Grigoriev I."/>
        </authorList>
    </citation>
    <scope>NUCLEOTIDE SEQUENCE</scope>
    <source>
        <strain evidence="4">CBS 379.55</strain>
    </source>
</reference>